<dbReference type="PANTHER" id="PTHR24173">
    <property type="entry name" value="ANKYRIN REPEAT CONTAINING"/>
    <property type="match status" value="1"/>
</dbReference>
<dbReference type="PROSITE" id="PS50088">
    <property type="entry name" value="ANK_REPEAT"/>
    <property type="match status" value="6"/>
</dbReference>
<dbReference type="SMART" id="SM00248">
    <property type="entry name" value="ANK"/>
    <property type="match status" value="6"/>
</dbReference>
<feature type="repeat" description="ANK" evidence="3">
    <location>
        <begin position="327"/>
        <end position="359"/>
    </location>
</feature>
<evidence type="ECO:0000313" key="4">
    <source>
        <dbReference type="EMBL" id="MBZ5711353.1"/>
    </source>
</evidence>
<feature type="repeat" description="ANK" evidence="3">
    <location>
        <begin position="231"/>
        <end position="260"/>
    </location>
</feature>
<comment type="caution">
    <text evidence="4">The sequence shown here is derived from an EMBL/GenBank/DDBJ whole genome shotgun (WGS) entry which is preliminary data.</text>
</comment>
<keyword evidence="5" id="KW-1185">Reference proteome</keyword>
<dbReference type="Gene3D" id="1.25.40.20">
    <property type="entry name" value="Ankyrin repeat-containing domain"/>
    <property type="match status" value="3"/>
</dbReference>
<dbReference type="SUPFAM" id="SSF48403">
    <property type="entry name" value="Ankyrin repeat"/>
    <property type="match status" value="1"/>
</dbReference>
<evidence type="ECO:0000256" key="2">
    <source>
        <dbReference type="ARBA" id="ARBA00023043"/>
    </source>
</evidence>
<evidence type="ECO:0000256" key="3">
    <source>
        <dbReference type="PROSITE-ProRule" id="PRU00023"/>
    </source>
</evidence>
<dbReference type="InterPro" id="IPR002110">
    <property type="entry name" value="Ankyrin_rpt"/>
</dbReference>
<evidence type="ECO:0000256" key="1">
    <source>
        <dbReference type="ARBA" id="ARBA00022737"/>
    </source>
</evidence>
<feature type="repeat" description="ANK" evidence="3">
    <location>
        <begin position="192"/>
        <end position="224"/>
    </location>
</feature>
<dbReference type="RefSeq" id="WP_224193118.1">
    <property type="nucleotide sequence ID" value="NZ_JAIRAU010000027.1"/>
</dbReference>
<keyword evidence="1" id="KW-0677">Repeat</keyword>
<name>A0ABS7TSY5_9BACT</name>
<dbReference type="PANTHER" id="PTHR24173:SF74">
    <property type="entry name" value="ANKYRIN REPEAT DOMAIN-CONTAINING PROTEIN 16"/>
    <property type="match status" value="1"/>
</dbReference>
<feature type="repeat" description="ANK" evidence="3">
    <location>
        <begin position="360"/>
        <end position="392"/>
    </location>
</feature>
<dbReference type="Pfam" id="PF12796">
    <property type="entry name" value="Ank_2"/>
    <property type="match status" value="2"/>
</dbReference>
<gene>
    <name evidence="4" type="ORF">K7C98_19090</name>
</gene>
<dbReference type="EMBL" id="JAIRAU010000027">
    <property type="protein sequence ID" value="MBZ5711353.1"/>
    <property type="molecule type" value="Genomic_DNA"/>
</dbReference>
<organism evidence="4 5">
    <name type="scientific">Nannocystis pusilla</name>
    <dbReference type="NCBI Taxonomy" id="889268"/>
    <lineage>
        <taxon>Bacteria</taxon>
        <taxon>Pseudomonadati</taxon>
        <taxon>Myxococcota</taxon>
        <taxon>Polyangia</taxon>
        <taxon>Nannocystales</taxon>
        <taxon>Nannocystaceae</taxon>
        <taxon>Nannocystis</taxon>
    </lineage>
</organism>
<reference evidence="4" key="1">
    <citation type="submission" date="2021-08" db="EMBL/GenBank/DDBJ databases">
        <authorList>
            <person name="Stevens D.C."/>
        </authorList>
    </citation>
    <scope>NUCLEOTIDE SEQUENCE</scope>
    <source>
        <strain evidence="4">DSM 53165</strain>
    </source>
</reference>
<accession>A0ABS7TSY5</accession>
<proteinExistence type="predicted"/>
<protein>
    <submittedName>
        <fullName evidence="4">Ankyrin repeat domain-containing protein</fullName>
    </submittedName>
</protein>
<evidence type="ECO:0000313" key="5">
    <source>
        <dbReference type="Proteomes" id="UP001139031"/>
    </source>
</evidence>
<dbReference type="Pfam" id="PF00023">
    <property type="entry name" value="Ank"/>
    <property type="match status" value="1"/>
</dbReference>
<dbReference type="PROSITE" id="PS50297">
    <property type="entry name" value="ANK_REP_REGION"/>
    <property type="match status" value="4"/>
</dbReference>
<dbReference type="Proteomes" id="UP001139031">
    <property type="component" value="Unassembled WGS sequence"/>
</dbReference>
<sequence length="420" mass="44764">MTAVDFSTRMFALATTLERSPADALPLAEALERDLLAAPTTDPIELGWVRDYHIRALYRLGRDAEGVAMLMTPPPRAMSISAKNAAWLHSVGAEMALRSGAKAQVRALIGRALSLRSAGEDAEGCKMAVGTGFALLFHAGEPAEVDAWLSHVEAQIEATAGREIGRAMAEALAEVARAPGFLEVLPSADRRRAEWALHRAALDGQVEEVRRLLTEGVRIEARHPAWPGLPTALLAASFRGHAAVVEELLARGADVRGVNVQGRTALHLAADQDHAPIVAMLCRSGAPLDVIDSWRQTALHVAAWQDRRDSVRVLLAAGVNTELRDVNGDTPLALAATEPVPEVVRALCLAGADVEAVNACGQTPLMRAAMEGQADTAAALLEVGADPSLRDHAGRTALAWARAEKHRDVASLLRRQPRAS</sequence>
<keyword evidence="2 3" id="KW-0040">ANK repeat</keyword>
<dbReference type="InterPro" id="IPR036770">
    <property type="entry name" value="Ankyrin_rpt-contain_sf"/>
</dbReference>
<feature type="repeat" description="ANK" evidence="3">
    <location>
        <begin position="294"/>
        <end position="326"/>
    </location>
</feature>
<feature type="repeat" description="ANK" evidence="3">
    <location>
        <begin position="261"/>
        <end position="293"/>
    </location>
</feature>